<accession>A0A4Z2IT98</accession>
<dbReference type="AlphaFoldDB" id="A0A4Z2IT98"/>
<feature type="compositionally biased region" description="Gly residues" evidence="1">
    <location>
        <begin position="187"/>
        <end position="204"/>
    </location>
</feature>
<dbReference type="EMBL" id="SRLO01000049">
    <property type="protein sequence ID" value="TNN81125.1"/>
    <property type="molecule type" value="Genomic_DNA"/>
</dbReference>
<organism evidence="2 3">
    <name type="scientific">Liparis tanakae</name>
    <name type="common">Tanaka's snailfish</name>
    <dbReference type="NCBI Taxonomy" id="230148"/>
    <lineage>
        <taxon>Eukaryota</taxon>
        <taxon>Metazoa</taxon>
        <taxon>Chordata</taxon>
        <taxon>Craniata</taxon>
        <taxon>Vertebrata</taxon>
        <taxon>Euteleostomi</taxon>
        <taxon>Actinopterygii</taxon>
        <taxon>Neopterygii</taxon>
        <taxon>Teleostei</taxon>
        <taxon>Neoteleostei</taxon>
        <taxon>Acanthomorphata</taxon>
        <taxon>Eupercaria</taxon>
        <taxon>Perciformes</taxon>
        <taxon>Cottioidei</taxon>
        <taxon>Cottales</taxon>
        <taxon>Liparidae</taxon>
        <taxon>Liparis</taxon>
    </lineage>
</organism>
<evidence type="ECO:0000313" key="2">
    <source>
        <dbReference type="EMBL" id="TNN81125.1"/>
    </source>
</evidence>
<reference evidence="2 3" key="1">
    <citation type="submission" date="2019-03" db="EMBL/GenBank/DDBJ databases">
        <title>First draft genome of Liparis tanakae, snailfish: a comprehensive survey of snailfish specific genes.</title>
        <authorList>
            <person name="Kim W."/>
            <person name="Song I."/>
            <person name="Jeong J.-H."/>
            <person name="Kim D."/>
            <person name="Kim S."/>
            <person name="Ryu S."/>
            <person name="Song J.Y."/>
            <person name="Lee S.K."/>
        </authorList>
    </citation>
    <scope>NUCLEOTIDE SEQUENCE [LARGE SCALE GENOMIC DNA]</scope>
    <source>
        <tissue evidence="2">Muscle</tissue>
    </source>
</reference>
<keyword evidence="3" id="KW-1185">Reference proteome</keyword>
<name>A0A4Z2IT98_9TELE</name>
<evidence type="ECO:0000313" key="3">
    <source>
        <dbReference type="Proteomes" id="UP000314294"/>
    </source>
</evidence>
<protein>
    <submittedName>
        <fullName evidence="2">Uncharacterized protein</fullName>
    </submittedName>
</protein>
<dbReference type="Proteomes" id="UP000314294">
    <property type="component" value="Unassembled WGS sequence"/>
</dbReference>
<comment type="caution">
    <text evidence="2">The sequence shown here is derived from an EMBL/GenBank/DDBJ whole genome shotgun (WGS) entry which is preliminary data.</text>
</comment>
<proteinExistence type="predicted"/>
<gene>
    <name evidence="2" type="ORF">EYF80_008781</name>
</gene>
<feature type="region of interest" description="Disordered" evidence="1">
    <location>
        <begin position="187"/>
        <end position="214"/>
    </location>
</feature>
<sequence>MKLVSSVLLHRPTHTIREIKKRGSNIGVYADRASKTSLMCQEGNVAFLKLRASKDRPQRFTDCNDSILYQRLEHQQGSVRHVQPEQVLLEGVEFDTTVLGTQTPIGAVGQRVTSCRRLWSSVSSSSSTLFLTPGSSRHRVTDCVNEMDRRGEAGRPSLLGGSGRGKLWTLVMEHVWDKEWGCGKGGRGGRGLHAGGAEGAGDTGGSSHTETPSERAWRRISMSWAASLYCW</sequence>
<evidence type="ECO:0000256" key="1">
    <source>
        <dbReference type="SAM" id="MobiDB-lite"/>
    </source>
</evidence>